<dbReference type="GO" id="GO:0005840">
    <property type="term" value="C:ribosome"/>
    <property type="evidence" value="ECO:0007669"/>
    <property type="project" value="UniProtKB-KW"/>
</dbReference>
<keyword evidence="6" id="KW-0687">Ribonucleoprotein</keyword>
<dbReference type="InterPro" id="IPR000182">
    <property type="entry name" value="GNAT_dom"/>
</dbReference>
<reference evidence="6 7" key="1">
    <citation type="submission" date="2021-03" db="EMBL/GenBank/DDBJ databases">
        <title>Enterococcal diversity collection.</title>
        <authorList>
            <person name="Gilmore M.S."/>
            <person name="Schwartzman J."/>
            <person name="Van Tyne D."/>
            <person name="Martin M."/>
            <person name="Earl A.M."/>
            <person name="Manson A.L."/>
            <person name="Straub T."/>
            <person name="Salamzade R."/>
            <person name="Saavedra J."/>
            <person name="Lebreton F."/>
            <person name="Prichula J."/>
            <person name="Schaufler K."/>
            <person name="Gaca A."/>
            <person name="Sgardioli B."/>
            <person name="Wagenaar J."/>
            <person name="Strong T."/>
        </authorList>
    </citation>
    <scope>NUCLEOTIDE SEQUENCE [LARGE SCALE GENOMIC DNA]</scope>
    <source>
        <strain evidence="6 7">DIV0080</strain>
    </source>
</reference>
<keyword evidence="2" id="KW-0963">Cytoplasm</keyword>
<evidence type="ECO:0000313" key="6">
    <source>
        <dbReference type="EMBL" id="MBO0475834.1"/>
    </source>
</evidence>
<dbReference type="PROSITE" id="PS51186">
    <property type="entry name" value="GNAT"/>
    <property type="match status" value="1"/>
</dbReference>
<dbReference type="CDD" id="cd04301">
    <property type="entry name" value="NAT_SF"/>
    <property type="match status" value="1"/>
</dbReference>
<dbReference type="InterPro" id="IPR006464">
    <property type="entry name" value="AcTrfase_RimI/Ard1"/>
</dbReference>
<dbReference type="SUPFAM" id="SSF55729">
    <property type="entry name" value="Acyl-CoA N-acyltransferases (Nat)"/>
    <property type="match status" value="1"/>
</dbReference>
<dbReference type="Gene3D" id="3.40.630.30">
    <property type="match status" value="1"/>
</dbReference>
<keyword evidence="3" id="KW-0808">Transferase</keyword>
<dbReference type="RefSeq" id="WP_206964624.1">
    <property type="nucleotide sequence ID" value="NZ_JAFLVX010000006.1"/>
</dbReference>
<evidence type="ECO:0000313" key="7">
    <source>
        <dbReference type="Proteomes" id="UP000664857"/>
    </source>
</evidence>
<comment type="caution">
    <text evidence="6">The sequence shown here is derived from an EMBL/GenBank/DDBJ whole genome shotgun (WGS) entry which is preliminary data.</text>
</comment>
<dbReference type="Proteomes" id="UP000664857">
    <property type="component" value="Unassembled WGS sequence"/>
</dbReference>
<dbReference type="Pfam" id="PF00583">
    <property type="entry name" value="Acetyltransf_1"/>
    <property type="match status" value="1"/>
</dbReference>
<comment type="similarity">
    <text evidence="1">Belongs to the acetyltransferase family. RimI subfamily.</text>
</comment>
<dbReference type="PANTHER" id="PTHR43420">
    <property type="entry name" value="ACETYLTRANSFERASE"/>
    <property type="match status" value="1"/>
</dbReference>
<keyword evidence="6" id="KW-0689">Ribosomal protein</keyword>
<evidence type="ECO:0000256" key="2">
    <source>
        <dbReference type="ARBA" id="ARBA00022490"/>
    </source>
</evidence>
<feature type="domain" description="N-acetyltransferase" evidence="5">
    <location>
        <begin position="10"/>
        <end position="156"/>
    </location>
</feature>
<sequence length="157" mass="18287">MLNESRECLFHVEPAKVTDIYLLQETLKRVYGKSPWSYTIFWSELIRKNTSLYLKGFFGTTYVGFIGMRHTENEAHITNVAVLPKFQGQGFGYLLLKEAKQFGLEKKCDVVSLEVKKSNQKAIELYRQFGFVTIGVKEKYYKENQEDAIEMTYQLEG</sequence>
<keyword evidence="7" id="KW-1185">Reference proteome</keyword>
<evidence type="ECO:0000256" key="4">
    <source>
        <dbReference type="ARBA" id="ARBA00023315"/>
    </source>
</evidence>
<proteinExistence type="inferred from homology"/>
<name>A0ABS3HQ13_9ENTE</name>
<dbReference type="NCBIfam" id="TIGR01575">
    <property type="entry name" value="rimI"/>
    <property type="match status" value="1"/>
</dbReference>
<gene>
    <name evidence="6" type="primary">rimI</name>
    <name evidence="6" type="ORF">DOK76_02050</name>
</gene>
<evidence type="ECO:0000256" key="3">
    <source>
        <dbReference type="ARBA" id="ARBA00022679"/>
    </source>
</evidence>
<dbReference type="EMBL" id="JAFLVX010000006">
    <property type="protein sequence ID" value="MBO0475834.1"/>
    <property type="molecule type" value="Genomic_DNA"/>
</dbReference>
<accession>A0ABS3HQ13</accession>
<organism evidence="6 7">
    <name type="scientific">Candidatus Vagococcus giribetii</name>
    <dbReference type="NCBI Taxonomy" id="2230876"/>
    <lineage>
        <taxon>Bacteria</taxon>
        <taxon>Bacillati</taxon>
        <taxon>Bacillota</taxon>
        <taxon>Bacilli</taxon>
        <taxon>Lactobacillales</taxon>
        <taxon>Enterococcaceae</taxon>
        <taxon>Vagococcus</taxon>
    </lineage>
</organism>
<protein>
    <submittedName>
        <fullName evidence="6">Ribosomal protein S18-alanine N-acetyltransferase</fullName>
    </submittedName>
</protein>
<keyword evidence="4" id="KW-0012">Acyltransferase</keyword>
<dbReference type="PANTHER" id="PTHR43420:SF44">
    <property type="entry name" value="ACETYLTRANSFERASE YPEA"/>
    <property type="match status" value="1"/>
</dbReference>
<dbReference type="InterPro" id="IPR050680">
    <property type="entry name" value="YpeA/RimI_acetyltransf"/>
</dbReference>
<evidence type="ECO:0000259" key="5">
    <source>
        <dbReference type="PROSITE" id="PS51186"/>
    </source>
</evidence>
<dbReference type="InterPro" id="IPR016181">
    <property type="entry name" value="Acyl_CoA_acyltransferase"/>
</dbReference>
<evidence type="ECO:0000256" key="1">
    <source>
        <dbReference type="ARBA" id="ARBA00005395"/>
    </source>
</evidence>